<sequence>MTKRKNISPPFSSTPIPQIHHSFSHSYCKSKEEELNHFTYSQHSPELANSSSQKAWLHDQEDRNKKTVTDLYKAITSKDTNTMYRLLAPDLEWWFHGPPSHRHHLIPLLTATATSSPSKPVLVPDHIVGFGSVTIAEGFDETNLVWWVHAWTTTADGVITEVREYVNTSVTVTRLGFHGSDDVVASAMCQSVWQSTLCDESVPGLILAI</sequence>
<dbReference type="eggNOG" id="ENOG502S2GQ">
    <property type="taxonomic scope" value="Eukaryota"/>
</dbReference>
<gene>
    <name evidence="1" type="ORF">PHAVU_008G251000g</name>
</gene>
<dbReference type="PANTHER" id="PTHR33703">
    <property type="entry name" value="OS07G0691300 PROTEIN"/>
    <property type="match status" value="1"/>
</dbReference>
<dbReference type="OrthoDB" id="667779at2759"/>
<dbReference type="Proteomes" id="UP000000226">
    <property type="component" value="Chromosome 8"/>
</dbReference>
<dbReference type="OMA" id="VASAMCQ"/>
<organism evidence="1 2">
    <name type="scientific">Phaseolus vulgaris</name>
    <name type="common">Kidney bean</name>
    <name type="synonym">French bean</name>
    <dbReference type="NCBI Taxonomy" id="3885"/>
    <lineage>
        <taxon>Eukaryota</taxon>
        <taxon>Viridiplantae</taxon>
        <taxon>Streptophyta</taxon>
        <taxon>Embryophyta</taxon>
        <taxon>Tracheophyta</taxon>
        <taxon>Spermatophyta</taxon>
        <taxon>Magnoliopsida</taxon>
        <taxon>eudicotyledons</taxon>
        <taxon>Gunneridae</taxon>
        <taxon>Pentapetalae</taxon>
        <taxon>rosids</taxon>
        <taxon>fabids</taxon>
        <taxon>Fabales</taxon>
        <taxon>Fabaceae</taxon>
        <taxon>Papilionoideae</taxon>
        <taxon>50 kb inversion clade</taxon>
        <taxon>NPAAA clade</taxon>
        <taxon>indigoferoid/millettioid clade</taxon>
        <taxon>Phaseoleae</taxon>
        <taxon>Phaseolus</taxon>
    </lineage>
</organism>
<dbReference type="STRING" id="3885.V7B923"/>
<evidence type="ECO:0008006" key="3">
    <source>
        <dbReference type="Google" id="ProtNLM"/>
    </source>
</evidence>
<dbReference type="SUPFAM" id="SSF54427">
    <property type="entry name" value="NTF2-like"/>
    <property type="match status" value="1"/>
</dbReference>
<dbReference type="Gramene" id="ESW14075">
    <property type="protein sequence ID" value="ESW14075"/>
    <property type="gene ID" value="PHAVU_008G251000g"/>
</dbReference>
<evidence type="ECO:0000313" key="1">
    <source>
        <dbReference type="EMBL" id="ESW14075.1"/>
    </source>
</evidence>
<accession>V7B923</accession>
<dbReference type="InterPro" id="IPR032710">
    <property type="entry name" value="NTF2-like_dom_sf"/>
</dbReference>
<protein>
    <recommendedName>
        <fullName evidence="3">Wound-induced protein 1</fullName>
    </recommendedName>
</protein>
<dbReference type="InterPro" id="IPR009798">
    <property type="entry name" value="Wun1-like"/>
</dbReference>
<reference evidence="2" key="1">
    <citation type="journal article" date="2014" name="Nat. Genet.">
        <title>A reference genome for common bean and genome-wide analysis of dual domestications.</title>
        <authorList>
            <person name="Schmutz J."/>
            <person name="McClean P.E."/>
            <person name="Mamidi S."/>
            <person name="Wu G.A."/>
            <person name="Cannon S.B."/>
            <person name="Grimwood J."/>
            <person name="Jenkins J."/>
            <person name="Shu S."/>
            <person name="Song Q."/>
            <person name="Chavarro C."/>
            <person name="Torres-Torres M."/>
            <person name="Geffroy V."/>
            <person name="Moghaddam S.M."/>
            <person name="Gao D."/>
            <person name="Abernathy B."/>
            <person name="Barry K."/>
            <person name="Blair M."/>
            <person name="Brick M.A."/>
            <person name="Chovatia M."/>
            <person name="Gepts P."/>
            <person name="Goodstein D.M."/>
            <person name="Gonzales M."/>
            <person name="Hellsten U."/>
            <person name="Hyten D.L."/>
            <person name="Jia G."/>
            <person name="Kelly J.D."/>
            <person name="Kudrna D."/>
            <person name="Lee R."/>
            <person name="Richard M.M."/>
            <person name="Miklas P.N."/>
            <person name="Osorno J.M."/>
            <person name="Rodrigues J."/>
            <person name="Thareau V."/>
            <person name="Urrea C.A."/>
            <person name="Wang M."/>
            <person name="Yu Y."/>
            <person name="Zhang M."/>
            <person name="Wing R.A."/>
            <person name="Cregan P.B."/>
            <person name="Rokhsar D.S."/>
            <person name="Jackson S.A."/>
        </authorList>
    </citation>
    <scope>NUCLEOTIDE SEQUENCE [LARGE SCALE GENOMIC DNA]</scope>
    <source>
        <strain evidence="2">cv. G19833</strain>
    </source>
</reference>
<dbReference type="Gene3D" id="3.10.450.50">
    <property type="match status" value="1"/>
</dbReference>
<dbReference type="Pfam" id="PF07107">
    <property type="entry name" value="WI12"/>
    <property type="match status" value="1"/>
</dbReference>
<keyword evidence="2" id="KW-1185">Reference proteome</keyword>
<dbReference type="EMBL" id="CM002295">
    <property type="protein sequence ID" value="ESW14075.1"/>
    <property type="molecule type" value="Genomic_DNA"/>
</dbReference>
<dbReference type="PANTHER" id="PTHR33703:SF1">
    <property type="entry name" value="WOUND-INDUCED PROTEIN 1"/>
    <property type="match status" value="1"/>
</dbReference>
<name>V7B923_PHAVU</name>
<evidence type="ECO:0000313" key="2">
    <source>
        <dbReference type="Proteomes" id="UP000000226"/>
    </source>
</evidence>
<dbReference type="AlphaFoldDB" id="V7B923"/>
<proteinExistence type="predicted"/>